<reference evidence="4" key="2">
    <citation type="submission" date="2021-09" db="EMBL/GenBank/DDBJ databases">
        <authorList>
            <person name="Gilroy R."/>
        </authorList>
    </citation>
    <scope>NUCLEOTIDE SEQUENCE</scope>
    <source>
        <strain evidence="4">ChiGjej3B3-7470</strain>
    </source>
</reference>
<dbReference type="AlphaFoldDB" id="A0A921JRQ5"/>
<organism evidence="4 5">
    <name type="scientific">Tessaracoccus flavescens</name>
    <dbReference type="NCBI Taxonomy" id="399497"/>
    <lineage>
        <taxon>Bacteria</taxon>
        <taxon>Bacillati</taxon>
        <taxon>Actinomycetota</taxon>
        <taxon>Actinomycetes</taxon>
        <taxon>Propionibacteriales</taxon>
        <taxon>Propionibacteriaceae</taxon>
        <taxon>Tessaracoccus</taxon>
    </lineage>
</organism>
<dbReference type="Proteomes" id="UP000712713">
    <property type="component" value="Unassembled WGS sequence"/>
</dbReference>
<dbReference type="SMART" id="SM00332">
    <property type="entry name" value="PP2Cc"/>
    <property type="match status" value="1"/>
</dbReference>
<comment type="caution">
    <text evidence="4">The sequence shown here is derived from an EMBL/GenBank/DDBJ whole genome shotgun (WGS) entry which is preliminary data.</text>
</comment>
<feature type="domain" description="PPM-type phosphatase" evidence="3">
    <location>
        <begin position="1"/>
        <end position="237"/>
    </location>
</feature>
<feature type="compositionally biased region" description="Low complexity" evidence="1">
    <location>
        <begin position="438"/>
        <end position="452"/>
    </location>
</feature>
<name>A0A921JRQ5_9ACTN</name>
<dbReference type="SUPFAM" id="SSF81606">
    <property type="entry name" value="PP2C-like"/>
    <property type="match status" value="1"/>
</dbReference>
<keyword evidence="2" id="KW-0812">Transmembrane</keyword>
<protein>
    <submittedName>
        <fullName evidence="4">Protein phosphatase 2C domain-containing protein</fullName>
    </submittedName>
</protein>
<dbReference type="InterPro" id="IPR001932">
    <property type="entry name" value="PPM-type_phosphatase-like_dom"/>
</dbReference>
<dbReference type="Gene3D" id="3.60.40.10">
    <property type="entry name" value="PPM-type phosphatase domain"/>
    <property type="match status" value="1"/>
</dbReference>
<dbReference type="CDD" id="cd00143">
    <property type="entry name" value="PP2Cc"/>
    <property type="match status" value="1"/>
</dbReference>
<sequence length="468" mass="49302">MVFSLRFVAHSEVGRVRKNNQDAGYASPTMLLVTDGMGGAAAGDLASAVASTEAARSDARAADAEEMLERIAGIIARSNHKLSELIEADLELDGMGTTFCGAMFDGASFGLAHVGDSRGYLLRDGELTQLTHDHSWVQSLIDEGKITPAQAATHPHRSLILKVLNGQINFEPDLDVIEAKLGDRLMFCSDGLSGLVDDSAIRMLLSTADLEDGVRQLAMAANDNGGHDNITIVVGEVVEQDDDLDATPGVLIGSATEVEVPRAAAAPKAGAIRDDAYPATGPVDHDDHEKNRYALEEPKRRWPGVVIAILLVALVIGGGAFGFNAYAKSRYFVAADDAHVAIFNGIPGSFLGISLNTLEERSDVPVAHLPKFYQGAVESSISVSTLDAARITVNDLRTLAADCQAVREERAKPDPVPITTSASAPTFTRPGLPPLPVVSPLASPTPVLPTSLGTVTPSATEEANPEDC</sequence>
<dbReference type="EMBL" id="DYZF01000184">
    <property type="protein sequence ID" value="HJE51758.1"/>
    <property type="molecule type" value="Genomic_DNA"/>
</dbReference>
<dbReference type="SMART" id="SM00331">
    <property type="entry name" value="PP2C_SIG"/>
    <property type="match status" value="1"/>
</dbReference>
<feature type="region of interest" description="Disordered" evidence="1">
    <location>
        <begin position="410"/>
        <end position="468"/>
    </location>
</feature>
<dbReference type="PROSITE" id="PS51746">
    <property type="entry name" value="PPM_2"/>
    <property type="match status" value="1"/>
</dbReference>
<evidence type="ECO:0000259" key="3">
    <source>
        <dbReference type="PROSITE" id="PS51746"/>
    </source>
</evidence>
<feature type="transmembrane region" description="Helical" evidence="2">
    <location>
        <begin position="302"/>
        <end position="323"/>
    </location>
</feature>
<evidence type="ECO:0000256" key="2">
    <source>
        <dbReference type="SAM" id="Phobius"/>
    </source>
</evidence>
<dbReference type="InterPro" id="IPR036457">
    <property type="entry name" value="PPM-type-like_dom_sf"/>
</dbReference>
<evidence type="ECO:0000313" key="4">
    <source>
        <dbReference type="EMBL" id="HJE51758.1"/>
    </source>
</evidence>
<evidence type="ECO:0000313" key="5">
    <source>
        <dbReference type="Proteomes" id="UP000712713"/>
    </source>
</evidence>
<gene>
    <name evidence="4" type="ORF">K8V15_07245</name>
</gene>
<keyword evidence="2" id="KW-0472">Membrane</keyword>
<accession>A0A921JRQ5</accession>
<proteinExistence type="predicted"/>
<reference evidence="4" key="1">
    <citation type="journal article" date="2021" name="PeerJ">
        <title>Extensive microbial diversity within the chicken gut microbiome revealed by metagenomics and culture.</title>
        <authorList>
            <person name="Gilroy R."/>
            <person name="Ravi A."/>
            <person name="Getino M."/>
            <person name="Pursley I."/>
            <person name="Horton D.L."/>
            <person name="Alikhan N.F."/>
            <person name="Baker D."/>
            <person name="Gharbi K."/>
            <person name="Hall N."/>
            <person name="Watson M."/>
            <person name="Adriaenssens E.M."/>
            <person name="Foster-Nyarko E."/>
            <person name="Jarju S."/>
            <person name="Secka A."/>
            <person name="Antonio M."/>
            <person name="Oren A."/>
            <person name="Chaudhuri R.R."/>
            <person name="La Ragione R."/>
            <person name="Hildebrand F."/>
            <person name="Pallen M.J."/>
        </authorList>
    </citation>
    <scope>NUCLEOTIDE SEQUENCE</scope>
    <source>
        <strain evidence="4">ChiGjej3B3-7470</strain>
    </source>
</reference>
<evidence type="ECO:0000256" key="1">
    <source>
        <dbReference type="SAM" id="MobiDB-lite"/>
    </source>
</evidence>
<dbReference type="Pfam" id="PF13672">
    <property type="entry name" value="PP2C_2"/>
    <property type="match status" value="1"/>
</dbReference>
<keyword evidence="2" id="KW-1133">Transmembrane helix</keyword>